<organism evidence="8">
    <name type="scientific">Candidatus Atribacter allofermentans</name>
    <dbReference type="NCBI Taxonomy" id="1852833"/>
    <lineage>
        <taxon>Bacteria</taxon>
        <taxon>Pseudomonadati</taxon>
        <taxon>Atribacterota</taxon>
        <taxon>Atribacteria</taxon>
        <taxon>Atribacterales</taxon>
        <taxon>Atribacteraceae</taxon>
        <taxon>Atribacter</taxon>
    </lineage>
</organism>
<reference evidence="8" key="1">
    <citation type="submission" date="2017-02" db="EMBL/GenBank/DDBJ databases">
        <title>Delving into the versatile metabolic prowess of the omnipresent phylum Bacteroidetes.</title>
        <authorList>
            <person name="Nobu M.K."/>
            <person name="Mei R."/>
            <person name="Narihiro T."/>
            <person name="Kuroda K."/>
            <person name="Liu W.-T."/>
        </authorList>
    </citation>
    <scope>NUCLEOTIDE SEQUENCE</scope>
    <source>
        <strain evidence="8">ADurb.Bin276</strain>
    </source>
</reference>
<protein>
    <submittedName>
        <fullName evidence="8">Methylated-DNA--protein-cysteine methyltransferase</fullName>
        <ecNumber evidence="8">2.1.1.63</ecNumber>
    </submittedName>
</protein>
<comment type="catalytic activity">
    <reaction evidence="6">
        <text>a 6-O-methyl-2'-deoxyguanosine in DNA + L-cysteinyl-[protein] = S-methyl-L-cysteinyl-[protein] + a 2'-deoxyguanosine in DNA</text>
        <dbReference type="Rhea" id="RHEA:24000"/>
        <dbReference type="Rhea" id="RHEA-COMP:10131"/>
        <dbReference type="Rhea" id="RHEA-COMP:10132"/>
        <dbReference type="Rhea" id="RHEA-COMP:11367"/>
        <dbReference type="Rhea" id="RHEA-COMP:11368"/>
        <dbReference type="ChEBI" id="CHEBI:29950"/>
        <dbReference type="ChEBI" id="CHEBI:82612"/>
        <dbReference type="ChEBI" id="CHEBI:85445"/>
        <dbReference type="ChEBI" id="CHEBI:85448"/>
        <dbReference type="EC" id="2.1.1.63"/>
    </reaction>
</comment>
<dbReference type="AlphaFoldDB" id="A0A1V5T273"/>
<sequence length="174" mass="20047">MKKSNLFFYSFLTTLLGTAVIGWQNDLLAAFVLPQPTPEEAFQYLQSYHLPQHDSFVLETKLPWPDFSDKVNTYFSGKKVEFTEPVIIEQFPDYTRQILDITKNIPWGEVKTYQQVAQLSSRKRAYRAVGQALHRNPIPLIIPCHRVVAKSSLGGFGYGLDWKLRLLTLENIQL</sequence>
<evidence type="ECO:0000256" key="1">
    <source>
        <dbReference type="ARBA" id="ARBA00001286"/>
    </source>
</evidence>
<dbReference type="PANTHER" id="PTHR10815">
    <property type="entry name" value="METHYLATED-DNA--PROTEIN-CYSTEINE METHYLTRANSFERASE"/>
    <property type="match status" value="1"/>
</dbReference>
<dbReference type="EC" id="2.1.1.63" evidence="8"/>
<dbReference type="Gene3D" id="1.10.10.10">
    <property type="entry name" value="Winged helix-like DNA-binding domain superfamily/Winged helix DNA-binding domain"/>
    <property type="match status" value="1"/>
</dbReference>
<evidence type="ECO:0000256" key="3">
    <source>
        <dbReference type="ARBA" id="ARBA00022679"/>
    </source>
</evidence>
<evidence type="ECO:0000256" key="4">
    <source>
        <dbReference type="ARBA" id="ARBA00022763"/>
    </source>
</evidence>
<dbReference type="InterPro" id="IPR036388">
    <property type="entry name" value="WH-like_DNA-bd_sf"/>
</dbReference>
<dbReference type="InterPro" id="IPR001497">
    <property type="entry name" value="MethylDNA_cys_MeTrfase_AS"/>
</dbReference>
<evidence type="ECO:0000256" key="6">
    <source>
        <dbReference type="ARBA" id="ARBA00049348"/>
    </source>
</evidence>
<comment type="caution">
    <text evidence="8">The sequence shown here is derived from an EMBL/GenBank/DDBJ whole genome shotgun (WGS) entry which is preliminary data.</text>
</comment>
<dbReference type="SUPFAM" id="SSF46767">
    <property type="entry name" value="Methylated DNA-protein cysteine methyltransferase, C-terminal domain"/>
    <property type="match status" value="1"/>
</dbReference>
<proteinExistence type="predicted"/>
<feature type="domain" description="Methylated-DNA-[protein]-cysteine S-methyltransferase DNA binding" evidence="7">
    <location>
        <begin position="94"/>
        <end position="171"/>
    </location>
</feature>
<accession>A0A1V5T273</accession>
<dbReference type="InterPro" id="IPR014048">
    <property type="entry name" value="MethylDNA_cys_MeTrfase_DNA-bd"/>
</dbReference>
<dbReference type="PROSITE" id="PS00374">
    <property type="entry name" value="MGMT"/>
    <property type="match status" value="1"/>
</dbReference>
<dbReference type="InterPro" id="IPR036217">
    <property type="entry name" value="MethylDNA_cys_MeTrfase_DNAb"/>
</dbReference>
<dbReference type="GO" id="GO:0032259">
    <property type="term" value="P:methylation"/>
    <property type="evidence" value="ECO:0007669"/>
    <property type="project" value="UniProtKB-KW"/>
</dbReference>
<keyword evidence="5" id="KW-0234">DNA repair</keyword>
<evidence type="ECO:0000259" key="7">
    <source>
        <dbReference type="Pfam" id="PF01035"/>
    </source>
</evidence>
<evidence type="ECO:0000313" key="8">
    <source>
        <dbReference type="EMBL" id="OQA60867.1"/>
    </source>
</evidence>
<dbReference type="CDD" id="cd06445">
    <property type="entry name" value="ATase"/>
    <property type="match status" value="1"/>
</dbReference>
<dbReference type="GO" id="GO:0003908">
    <property type="term" value="F:methylated-DNA-[protein]-cysteine S-methyltransferase activity"/>
    <property type="evidence" value="ECO:0007669"/>
    <property type="project" value="UniProtKB-EC"/>
</dbReference>
<dbReference type="Pfam" id="PF01035">
    <property type="entry name" value="DNA_binding_1"/>
    <property type="match status" value="1"/>
</dbReference>
<dbReference type="EMBL" id="MWBQ01000028">
    <property type="protein sequence ID" value="OQA60867.1"/>
    <property type="molecule type" value="Genomic_DNA"/>
</dbReference>
<evidence type="ECO:0000256" key="2">
    <source>
        <dbReference type="ARBA" id="ARBA00022603"/>
    </source>
</evidence>
<keyword evidence="3 8" id="KW-0808">Transferase</keyword>
<keyword evidence="4" id="KW-0227">DNA damage</keyword>
<evidence type="ECO:0000256" key="5">
    <source>
        <dbReference type="ARBA" id="ARBA00023204"/>
    </source>
</evidence>
<dbReference type="GO" id="GO:0006281">
    <property type="term" value="P:DNA repair"/>
    <property type="evidence" value="ECO:0007669"/>
    <property type="project" value="UniProtKB-KW"/>
</dbReference>
<keyword evidence="2 8" id="KW-0489">Methyltransferase</keyword>
<dbReference type="NCBIfam" id="TIGR00589">
    <property type="entry name" value="ogt"/>
    <property type="match status" value="1"/>
</dbReference>
<dbReference type="Proteomes" id="UP000485569">
    <property type="component" value="Unassembled WGS sequence"/>
</dbReference>
<comment type="catalytic activity">
    <reaction evidence="1">
        <text>a 4-O-methyl-thymidine in DNA + L-cysteinyl-[protein] = a thymidine in DNA + S-methyl-L-cysteinyl-[protein]</text>
        <dbReference type="Rhea" id="RHEA:53428"/>
        <dbReference type="Rhea" id="RHEA-COMP:10131"/>
        <dbReference type="Rhea" id="RHEA-COMP:10132"/>
        <dbReference type="Rhea" id="RHEA-COMP:13555"/>
        <dbReference type="Rhea" id="RHEA-COMP:13556"/>
        <dbReference type="ChEBI" id="CHEBI:29950"/>
        <dbReference type="ChEBI" id="CHEBI:82612"/>
        <dbReference type="ChEBI" id="CHEBI:137386"/>
        <dbReference type="ChEBI" id="CHEBI:137387"/>
        <dbReference type="EC" id="2.1.1.63"/>
    </reaction>
</comment>
<gene>
    <name evidence="8" type="primary">ogt</name>
    <name evidence="8" type="ORF">BWY41_00445</name>
</gene>
<dbReference type="PANTHER" id="PTHR10815:SF13">
    <property type="entry name" value="METHYLATED-DNA--PROTEIN-CYSTEINE METHYLTRANSFERASE"/>
    <property type="match status" value="1"/>
</dbReference>
<name>A0A1V5T273_9BACT</name>